<dbReference type="PANTHER" id="PTHR43677">
    <property type="entry name" value="SHORT-CHAIN DEHYDROGENASE/REDUCTASE"/>
    <property type="match status" value="1"/>
</dbReference>
<keyword evidence="3" id="KW-1185">Reference proteome</keyword>
<comment type="caution">
    <text evidence="2">The sequence shown here is derived from an EMBL/GenBank/DDBJ whole genome shotgun (WGS) entry which is preliminary data.</text>
</comment>
<feature type="domain" description="Enoyl reductase (ER)" evidence="1">
    <location>
        <begin position="10"/>
        <end position="322"/>
    </location>
</feature>
<dbReference type="InterPro" id="IPR013154">
    <property type="entry name" value="ADH-like_N"/>
</dbReference>
<dbReference type="Gene3D" id="3.90.180.10">
    <property type="entry name" value="Medium-chain alcohol dehydrogenases, catalytic domain"/>
    <property type="match status" value="1"/>
</dbReference>
<dbReference type="InterPro" id="IPR011032">
    <property type="entry name" value="GroES-like_sf"/>
</dbReference>
<evidence type="ECO:0000313" key="2">
    <source>
        <dbReference type="EMBL" id="EAZ81836.1"/>
    </source>
</evidence>
<dbReference type="SMART" id="SM00829">
    <property type="entry name" value="PKS_ER"/>
    <property type="match status" value="1"/>
</dbReference>
<dbReference type="Proteomes" id="UP000003919">
    <property type="component" value="Unassembled WGS sequence"/>
</dbReference>
<organism evidence="2 3">
    <name type="scientific">Algoriphagus machipongonensis</name>
    <dbReference type="NCBI Taxonomy" id="388413"/>
    <lineage>
        <taxon>Bacteria</taxon>
        <taxon>Pseudomonadati</taxon>
        <taxon>Bacteroidota</taxon>
        <taxon>Cytophagia</taxon>
        <taxon>Cytophagales</taxon>
        <taxon>Cyclobacteriaceae</taxon>
        <taxon>Algoriphagus</taxon>
    </lineage>
</organism>
<reference evidence="2 3" key="1">
    <citation type="journal article" date="2011" name="J. Bacteriol.">
        <title>Complete genome sequence of Algoriphagus sp. PR1, bacterial prey of a colony-forming choanoflagellate.</title>
        <authorList>
            <person name="Alegado R.A."/>
            <person name="Ferriera S."/>
            <person name="Nusbaum C."/>
            <person name="Young S.K."/>
            <person name="Zeng Q."/>
            <person name="Imamovic A."/>
            <person name="Fairclough S.R."/>
            <person name="King N."/>
        </authorList>
    </citation>
    <scope>NUCLEOTIDE SEQUENCE [LARGE SCALE GENOMIC DNA]</scope>
    <source>
        <strain evidence="2 3">PR1</strain>
    </source>
</reference>
<dbReference type="EMBL" id="AAXU02000001">
    <property type="protein sequence ID" value="EAZ81836.1"/>
    <property type="molecule type" value="Genomic_DNA"/>
</dbReference>
<dbReference type="GO" id="GO:0016491">
    <property type="term" value="F:oxidoreductase activity"/>
    <property type="evidence" value="ECO:0007669"/>
    <property type="project" value="InterPro"/>
</dbReference>
<accession>A3HUL4</accession>
<dbReference type="InterPro" id="IPR020843">
    <property type="entry name" value="ER"/>
</dbReference>
<dbReference type="CDD" id="cd08241">
    <property type="entry name" value="QOR1"/>
    <property type="match status" value="1"/>
</dbReference>
<evidence type="ECO:0000259" key="1">
    <source>
        <dbReference type="SMART" id="SM00829"/>
    </source>
</evidence>
<dbReference type="SUPFAM" id="SSF50129">
    <property type="entry name" value="GroES-like"/>
    <property type="match status" value="1"/>
</dbReference>
<dbReference type="Pfam" id="PF00107">
    <property type="entry name" value="ADH_zinc_N"/>
    <property type="match status" value="1"/>
</dbReference>
<gene>
    <name evidence="2" type="ORF">ALPR1_01305</name>
</gene>
<dbReference type="eggNOG" id="COG0604">
    <property type="taxonomic scope" value="Bacteria"/>
</dbReference>
<dbReference type="RefSeq" id="WP_008197861.1">
    <property type="nucleotide sequence ID" value="NZ_CM001023.1"/>
</dbReference>
<name>A3HUL4_9BACT</name>
<dbReference type="AlphaFoldDB" id="A3HUL4"/>
<evidence type="ECO:0000313" key="3">
    <source>
        <dbReference type="Proteomes" id="UP000003919"/>
    </source>
</evidence>
<dbReference type="SUPFAM" id="SSF51735">
    <property type="entry name" value="NAD(P)-binding Rossmann-fold domains"/>
    <property type="match status" value="1"/>
</dbReference>
<protein>
    <submittedName>
        <fullName evidence="2">NADPH:quinone reductase</fullName>
    </submittedName>
</protein>
<sequence>MKAIVCEEFGSVENLFLGERPDPIPDSNQVLIKVEACGVSFPDLLILQNKYQFQPSLPYSPGGEAAGQIVEVGKEVKNFQKGDRVLALCRWGGFAEKVVVDAERVFKIPNAISYVMAASSIYSYSTSYHALKDRGELKKGETLLVLGGSGAIGSAAIELGKAMGAKVIAAASSDEKLAFCKEKGADELINYGSEDLKNKIKELTDGKGVDVVLDPVGGNFTEAALRGTAWKGRYLIVGFANGEIPKIPMNLPLLKGCAIVGVFWGNFSKKEVELNLQNMDRLNQWFLEGKLKGESIQEYHLSEAKKAILALQERSKFKKGVVRIS</sequence>
<dbReference type="InterPro" id="IPR036291">
    <property type="entry name" value="NAD(P)-bd_dom_sf"/>
</dbReference>
<dbReference type="OrthoDB" id="9787435at2"/>
<dbReference type="InterPro" id="IPR051397">
    <property type="entry name" value="Zn-ADH-like_protein"/>
</dbReference>
<dbReference type="STRING" id="388413.ALPR1_01305"/>
<dbReference type="HOGENOM" id="CLU_026673_3_1_10"/>
<dbReference type="Pfam" id="PF08240">
    <property type="entry name" value="ADH_N"/>
    <property type="match status" value="1"/>
</dbReference>
<dbReference type="InterPro" id="IPR013149">
    <property type="entry name" value="ADH-like_C"/>
</dbReference>
<dbReference type="PANTHER" id="PTHR43677:SF4">
    <property type="entry name" value="QUINONE OXIDOREDUCTASE-LIKE PROTEIN 2"/>
    <property type="match status" value="1"/>
</dbReference>
<dbReference type="Gene3D" id="3.40.50.720">
    <property type="entry name" value="NAD(P)-binding Rossmann-like Domain"/>
    <property type="match status" value="1"/>
</dbReference>
<proteinExistence type="predicted"/>